<keyword evidence="3" id="KW-0238">DNA-binding</keyword>
<dbReference type="Proteomes" id="UP000621454">
    <property type="component" value="Unassembled WGS sequence"/>
</dbReference>
<name>A0A916WT30_9ACTN</name>
<evidence type="ECO:0000313" key="7">
    <source>
        <dbReference type="EMBL" id="GGB27903.1"/>
    </source>
</evidence>
<organism evidence="7 8">
    <name type="scientific">Gordonia jinhuaensis</name>
    <dbReference type="NCBI Taxonomy" id="1517702"/>
    <lineage>
        <taxon>Bacteria</taxon>
        <taxon>Bacillati</taxon>
        <taxon>Actinomycetota</taxon>
        <taxon>Actinomycetes</taxon>
        <taxon>Mycobacteriales</taxon>
        <taxon>Gordoniaceae</taxon>
        <taxon>Gordonia</taxon>
    </lineage>
</organism>
<dbReference type="CDD" id="cd08412">
    <property type="entry name" value="PBP2_PAO1_like"/>
    <property type="match status" value="1"/>
</dbReference>
<dbReference type="GO" id="GO:0003677">
    <property type="term" value="F:DNA binding"/>
    <property type="evidence" value="ECO:0007669"/>
    <property type="project" value="UniProtKB-KW"/>
</dbReference>
<reference evidence="7" key="1">
    <citation type="journal article" date="2014" name="Int. J. Syst. Evol. Microbiol.">
        <title>Complete genome sequence of Corynebacterium casei LMG S-19264T (=DSM 44701T), isolated from a smear-ripened cheese.</title>
        <authorList>
            <consortium name="US DOE Joint Genome Institute (JGI-PGF)"/>
            <person name="Walter F."/>
            <person name="Albersmeier A."/>
            <person name="Kalinowski J."/>
            <person name="Ruckert C."/>
        </authorList>
    </citation>
    <scope>NUCLEOTIDE SEQUENCE</scope>
    <source>
        <strain evidence="7">CGMCC 1.12827</strain>
    </source>
</reference>
<dbReference type="GO" id="GO:0003700">
    <property type="term" value="F:DNA-binding transcription factor activity"/>
    <property type="evidence" value="ECO:0007669"/>
    <property type="project" value="InterPro"/>
</dbReference>
<dbReference type="RefSeq" id="WP_188585971.1">
    <property type="nucleotide sequence ID" value="NZ_BMGC01000007.1"/>
</dbReference>
<accession>A0A916WT30</accession>
<dbReference type="PROSITE" id="PS50931">
    <property type="entry name" value="HTH_LYSR"/>
    <property type="match status" value="1"/>
</dbReference>
<feature type="domain" description="HTH lysR-type" evidence="6">
    <location>
        <begin position="14"/>
        <end position="72"/>
    </location>
</feature>
<dbReference type="InterPro" id="IPR036390">
    <property type="entry name" value="WH_DNA-bd_sf"/>
</dbReference>
<dbReference type="InterPro" id="IPR005119">
    <property type="entry name" value="LysR_subst-bd"/>
</dbReference>
<keyword evidence="5" id="KW-0804">Transcription</keyword>
<dbReference type="InterPro" id="IPR036388">
    <property type="entry name" value="WH-like_DNA-bd_sf"/>
</dbReference>
<dbReference type="PANTHER" id="PTHR30346:SF0">
    <property type="entry name" value="HCA OPERON TRANSCRIPTIONAL ACTIVATOR HCAR"/>
    <property type="match status" value="1"/>
</dbReference>
<evidence type="ECO:0000259" key="6">
    <source>
        <dbReference type="PROSITE" id="PS50931"/>
    </source>
</evidence>
<dbReference type="EMBL" id="BMGC01000007">
    <property type="protein sequence ID" value="GGB27903.1"/>
    <property type="molecule type" value="Genomic_DNA"/>
</dbReference>
<dbReference type="Gene3D" id="1.10.10.10">
    <property type="entry name" value="Winged helix-like DNA-binding domain superfamily/Winged helix DNA-binding domain"/>
    <property type="match status" value="1"/>
</dbReference>
<dbReference type="SUPFAM" id="SSF46785">
    <property type="entry name" value="Winged helix' DNA-binding domain"/>
    <property type="match status" value="1"/>
</dbReference>
<evidence type="ECO:0000256" key="2">
    <source>
        <dbReference type="ARBA" id="ARBA00023015"/>
    </source>
</evidence>
<keyword evidence="4" id="KW-0010">Activator</keyword>
<keyword evidence="2" id="KW-0805">Transcription regulation</keyword>
<dbReference type="Gene3D" id="3.40.190.10">
    <property type="entry name" value="Periplasmic binding protein-like II"/>
    <property type="match status" value="2"/>
</dbReference>
<dbReference type="Pfam" id="PF00126">
    <property type="entry name" value="HTH_1"/>
    <property type="match status" value="1"/>
</dbReference>
<comment type="similarity">
    <text evidence="1">Belongs to the LysR transcriptional regulatory family.</text>
</comment>
<dbReference type="Pfam" id="PF03466">
    <property type="entry name" value="LysR_substrate"/>
    <property type="match status" value="1"/>
</dbReference>
<dbReference type="PANTHER" id="PTHR30346">
    <property type="entry name" value="TRANSCRIPTIONAL DUAL REGULATOR HCAR-RELATED"/>
    <property type="match status" value="1"/>
</dbReference>
<gene>
    <name evidence="7" type="ORF">GCM10011489_15110</name>
</gene>
<reference evidence="7" key="2">
    <citation type="submission" date="2020-09" db="EMBL/GenBank/DDBJ databases">
        <authorList>
            <person name="Sun Q."/>
            <person name="Zhou Y."/>
        </authorList>
    </citation>
    <scope>NUCLEOTIDE SEQUENCE</scope>
    <source>
        <strain evidence="7">CGMCC 1.12827</strain>
    </source>
</reference>
<dbReference type="FunFam" id="1.10.10.10:FF:000001">
    <property type="entry name" value="LysR family transcriptional regulator"/>
    <property type="match status" value="1"/>
</dbReference>
<dbReference type="PRINTS" id="PR00039">
    <property type="entry name" value="HTHLYSR"/>
</dbReference>
<protein>
    <submittedName>
        <fullName evidence="7">LysR family transcriptional regulator</fullName>
    </submittedName>
</protein>
<evidence type="ECO:0000313" key="8">
    <source>
        <dbReference type="Proteomes" id="UP000621454"/>
    </source>
</evidence>
<dbReference type="InterPro" id="IPR000847">
    <property type="entry name" value="LysR_HTH_N"/>
</dbReference>
<keyword evidence="8" id="KW-1185">Reference proteome</keyword>
<proteinExistence type="inferred from homology"/>
<evidence type="ECO:0000256" key="3">
    <source>
        <dbReference type="ARBA" id="ARBA00023125"/>
    </source>
</evidence>
<sequence>MTSSFARQNPAPPFTLVQLRYFAAAADFGSMTAAAKALMVSQSAISTAIGQLEKDLGVQLLIRHHARGLTLTPAGQTFRQDLRSFLSQSAELAESASRQGNALVGELTIACFTTIAPFGLPTLLSEFEASHPQVRMNVVEGAHDQMPQLLRDGRCELALMYGFDRDEDIDYQPLALVRPYALVGADHRLVKEGRREVSLSEFAGDPMVLLDLPHSREYFLSMPRRAGFTPEIRFRSAGFETVRSLVAHGHGFSILNQRPATSMTYDGRETVIIELTDYASSIEVVIVQISGVRLTNRAKAFKELCRRRYAALTMGARPV</sequence>
<evidence type="ECO:0000256" key="4">
    <source>
        <dbReference type="ARBA" id="ARBA00023159"/>
    </source>
</evidence>
<evidence type="ECO:0000256" key="5">
    <source>
        <dbReference type="ARBA" id="ARBA00023163"/>
    </source>
</evidence>
<dbReference type="AlphaFoldDB" id="A0A916WT30"/>
<evidence type="ECO:0000256" key="1">
    <source>
        <dbReference type="ARBA" id="ARBA00009437"/>
    </source>
</evidence>
<dbReference type="SUPFAM" id="SSF53850">
    <property type="entry name" value="Periplasmic binding protein-like II"/>
    <property type="match status" value="1"/>
</dbReference>
<comment type="caution">
    <text evidence="7">The sequence shown here is derived from an EMBL/GenBank/DDBJ whole genome shotgun (WGS) entry which is preliminary data.</text>
</comment>
<dbReference type="GO" id="GO:0032993">
    <property type="term" value="C:protein-DNA complex"/>
    <property type="evidence" value="ECO:0007669"/>
    <property type="project" value="TreeGrafter"/>
</dbReference>